<dbReference type="SMART" id="SM00382">
    <property type="entry name" value="AAA"/>
    <property type="match status" value="1"/>
</dbReference>
<dbReference type="Gene3D" id="3.40.50.300">
    <property type="entry name" value="P-loop containing nucleotide triphosphate hydrolases"/>
    <property type="match status" value="1"/>
</dbReference>
<dbReference type="Pfam" id="PF02687">
    <property type="entry name" value="FtsX"/>
    <property type="match status" value="1"/>
</dbReference>
<keyword evidence="6 12" id="KW-0067">ATP-binding</keyword>
<evidence type="ECO:0000259" key="11">
    <source>
        <dbReference type="PROSITE" id="PS50893"/>
    </source>
</evidence>
<dbReference type="InterPro" id="IPR003593">
    <property type="entry name" value="AAA+_ATPase"/>
</dbReference>
<evidence type="ECO:0000256" key="10">
    <source>
        <dbReference type="SAM" id="Phobius"/>
    </source>
</evidence>
<evidence type="ECO:0000256" key="8">
    <source>
        <dbReference type="ARBA" id="ARBA00023136"/>
    </source>
</evidence>
<evidence type="ECO:0000256" key="6">
    <source>
        <dbReference type="ARBA" id="ARBA00022840"/>
    </source>
</evidence>
<organism evidence="12 13">
    <name type="scientific">Acholeplasma hippikon</name>
    <dbReference type="NCBI Taxonomy" id="264636"/>
    <lineage>
        <taxon>Bacteria</taxon>
        <taxon>Bacillati</taxon>
        <taxon>Mycoplasmatota</taxon>
        <taxon>Mollicutes</taxon>
        <taxon>Acholeplasmatales</taxon>
        <taxon>Acholeplasmataceae</taxon>
        <taxon>Acholeplasma</taxon>
    </lineage>
</organism>
<dbReference type="GO" id="GO:0005886">
    <property type="term" value="C:plasma membrane"/>
    <property type="evidence" value="ECO:0007669"/>
    <property type="project" value="UniProtKB-SubCell"/>
</dbReference>
<evidence type="ECO:0000256" key="1">
    <source>
        <dbReference type="ARBA" id="ARBA00004429"/>
    </source>
</evidence>
<keyword evidence="12" id="KW-0378">Hydrolase</keyword>
<proteinExistence type="inferred from homology"/>
<evidence type="ECO:0000256" key="2">
    <source>
        <dbReference type="ARBA" id="ARBA00022448"/>
    </source>
</evidence>
<feature type="transmembrane region" description="Helical" evidence="10">
    <location>
        <begin position="635"/>
        <end position="660"/>
    </location>
</feature>
<dbReference type="EMBL" id="LR215050">
    <property type="protein sequence ID" value="VEU83029.1"/>
    <property type="molecule type" value="Genomic_DNA"/>
</dbReference>
<dbReference type="KEGG" id="ahk:NCTC10172_01077"/>
<comment type="similarity">
    <text evidence="9">Belongs to the ABC transporter superfamily. Macrolide exporter (TC 3.A.1.122) family.</text>
</comment>
<dbReference type="InterPro" id="IPR003838">
    <property type="entry name" value="ABC3_permease_C"/>
</dbReference>
<dbReference type="GO" id="GO:0098796">
    <property type="term" value="C:membrane protein complex"/>
    <property type="evidence" value="ECO:0007669"/>
    <property type="project" value="UniProtKB-ARBA"/>
</dbReference>
<evidence type="ECO:0000256" key="9">
    <source>
        <dbReference type="ARBA" id="ARBA00038388"/>
    </source>
</evidence>
<evidence type="ECO:0000256" key="5">
    <source>
        <dbReference type="ARBA" id="ARBA00022741"/>
    </source>
</evidence>
<comment type="subcellular location">
    <subcellularLocation>
        <location evidence="1">Cell inner membrane</location>
        <topology evidence="1">Multi-pass membrane protein</topology>
    </subcellularLocation>
</comment>
<keyword evidence="7 10" id="KW-1133">Transmembrane helix</keyword>
<name>A0A449BKP9_9MOLU</name>
<protein>
    <submittedName>
        <fullName evidence="12">ABC transporter ATP-binding protein</fullName>
        <ecNumber evidence="12">3.6.3.-</ecNumber>
    </submittedName>
</protein>
<keyword evidence="2" id="KW-0813">Transport</keyword>
<keyword evidence="13" id="KW-1185">Reference proteome</keyword>
<dbReference type="PROSITE" id="PS50893">
    <property type="entry name" value="ABC_TRANSPORTER_2"/>
    <property type="match status" value="1"/>
</dbReference>
<keyword evidence="4 10" id="KW-0812">Transmembrane</keyword>
<dbReference type="PROSITE" id="PS00211">
    <property type="entry name" value="ABC_TRANSPORTER_1"/>
    <property type="match status" value="1"/>
</dbReference>
<feature type="transmembrane region" description="Helical" evidence="10">
    <location>
        <begin position="692"/>
        <end position="717"/>
    </location>
</feature>
<gene>
    <name evidence="12" type="primary">macB_4</name>
    <name evidence="12" type="ORF">NCTC10172_01077</name>
</gene>
<dbReference type="PANTHER" id="PTHR42798">
    <property type="entry name" value="LIPOPROTEIN-RELEASING SYSTEM ATP-BINDING PROTEIN LOLD"/>
    <property type="match status" value="1"/>
</dbReference>
<accession>A0A449BKP9</accession>
<evidence type="ECO:0000256" key="3">
    <source>
        <dbReference type="ARBA" id="ARBA00022475"/>
    </source>
</evidence>
<dbReference type="EC" id="3.6.3.-" evidence="12"/>
<dbReference type="FunFam" id="3.40.50.300:FF:000032">
    <property type="entry name" value="Export ABC transporter ATP-binding protein"/>
    <property type="match status" value="1"/>
</dbReference>
<keyword evidence="8 10" id="KW-0472">Membrane</keyword>
<dbReference type="RefSeq" id="WP_035369871.1">
    <property type="nucleotide sequence ID" value="NZ_LR215050.1"/>
</dbReference>
<dbReference type="Pfam" id="PF00005">
    <property type="entry name" value="ABC_tran"/>
    <property type="match status" value="1"/>
</dbReference>
<dbReference type="STRING" id="1408416.GCA_000702765_01194"/>
<reference evidence="12 13" key="1">
    <citation type="submission" date="2019-01" db="EMBL/GenBank/DDBJ databases">
        <authorList>
            <consortium name="Pathogen Informatics"/>
        </authorList>
    </citation>
    <scope>NUCLEOTIDE SEQUENCE [LARGE SCALE GENOMIC DNA]</scope>
    <source>
        <strain evidence="12 13">NCTC10172</strain>
    </source>
</reference>
<dbReference type="PANTHER" id="PTHR42798:SF6">
    <property type="entry name" value="CELL DIVISION ATP-BINDING PROTEIN FTSE"/>
    <property type="match status" value="1"/>
</dbReference>
<keyword evidence="5" id="KW-0547">Nucleotide-binding</keyword>
<keyword evidence="3" id="KW-1003">Cell membrane</keyword>
<evidence type="ECO:0000313" key="12">
    <source>
        <dbReference type="EMBL" id="VEU83029.1"/>
    </source>
</evidence>
<dbReference type="InterPro" id="IPR017871">
    <property type="entry name" value="ABC_transporter-like_CS"/>
</dbReference>
<feature type="transmembrane region" description="Helical" evidence="10">
    <location>
        <begin position="729"/>
        <end position="751"/>
    </location>
</feature>
<sequence>MLQIKNIKKDYLVGEQTFSALKGINLSFRKQEFVSILGQSGSGKTTLLNIIGGLDRYTSGDLVIDDVSTKNYKDKDWDAYRNHRIGFVFQNYNLIPHLDVLSNVELAQTLSGVTKEERQRRAREVLVRVGLEEHLHKRPNQLSGGQQQRVSIARALVNNPSIILADEPTGALDSETSVDIMNLLTEISKDKLIIMVTHNGELAKQYSNRIVTLKDGLVTSDSNPYEVKEKNDLKESFDKSSMSFFTAMRLSFKNLLTKKFRTLITAFAGSIGIIGVALVLSLQYGFTAYLDDMEQGTFAGLPIQINRSFIDINAFLSSGGPNTEVDVVEGGIEGYEPKELEFIKENTITQNYIDYLNDSDIVSLGYGSIVYNYGIKPKRLNVVNGTLIEDTNDHVKQSTFPASFFEEYFDIVSGSLYQDDLYEAVLIVDKTNRVPNSLLKFLGLIDENTPEGTVIPFDEIIGKEFKIFGNNLYYNDPVTEGGQFTKKSNNDLLALYNTTNDEIVTVKITGILKTNSQFISTSEQIAYSTAVKTKVLSMNINSRVVEAQRLSETSVVQGVIFYETPMSKYTKDDLLDELGGMSVPTSILIYPKNFDSKEHILDVLDKYNELNPEEQIGYSDNVAAAVSMIKDVMTAISAVLIAFSAISLVVSSVMIGIITYTSVLERTKEIGVLRSIGARKKDISRVFNAESILIGLIAGLLGVVITYGLVPIINIILENQTGSSNVAQLYIVHAAFLILISVFLTFIAGLIPSKIAARKDPVVALRTE</sequence>
<dbReference type="AlphaFoldDB" id="A0A449BKP9"/>
<dbReference type="SUPFAM" id="SSF52540">
    <property type="entry name" value="P-loop containing nucleoside triphosphate hydrolases"/>
    <property type="match status" value="1"/>
</dbReference>
<evidence type="ECO:0000256" key="7">
    <source>
        <dbReference type="ARBA" id="ARBA00022989"/>
    </source>
</evidence>
<dbReference type="GO" id="GO:0022857">
    <property type="term" value="F:transmembrane transporter activity"/>
    <property type="evidence" value="ECO:0007669"/>
    <property type="project" value="UniProtKB-ARBA"/>
</dbReference>
<evidence type="ECO:0000256" key="4">
    <source>
        <dbReference type="ARBA" id="ARBA00022692"/>
    </source>
</evidence>
<dbReference type="InterPro" id="IPR003439">
    <property type="entry name" value="ABC_transporter-like_ATP-bd"/>
</dbReference>
<dbReference type="InterPro" id="IPR027417">
    <property type="entry name" value="P-loop_NTPase"/>
</dbReference>
<dbReference type="CDD" id="cd03255">
    <property type="entry name" value="ABC_MJ0796_LolCDE_FtsE"/>
    <property type="match status" value="1"/>
</dbReference>
<evidence type="ECO:0000313" key="13">
    <source>
        <dbReference type="Proteomes" id="UP000290909"/>
    </source>
</evidence>
<dbReference type="InterPro" id="IPR017911">
    <property type="entry name" value="MacB-like_ATP-bd"/>
</dbReference>
<feature type="transmembrane region" description="Helical" evidence="10">
    <location>
        <begin position="263"/>
        <end position="286"/>
    </location>
</feature>
<feature type="domain" description="ABC transporter" evidence="11">
    <location>
        <begin position="2"/>
        <end position="240"/>
    </location>
</feature>
<dbReference type="Proteomes" id="UP000290909">
    <property type="component" value="Chromosome"/>
</dbReference>
<dbReference type="GO" id="GO:0005524">
    <property type="term" value="F:ATP binding"/>
    <property type="evidence" value="ECO:0007669"/>
    <property type="project" value="UniProtKB-KW"/>
</dbReference>
<dbReference type="GO" id="GO:0016887">
    <property type="term" value="F:ATP hydrolysis activity"/>
    <property type="evidence" value="ECO:0007669"/>
    <property type="project" value="InterPro"/>
</dbReference>